<dbReference type="AlphaFoldDB" id="F8S6V7"/>
<dbReference type="SUPFAM" id="SSF54593">
    <property type="entry name" value="Glyoxalase/Bleomycin resistance protein/Dihydroxybiphenyl dioxygenase"/>
    <property type="match status" value="1"/>
</dbReference>
<evidence type="ECO:0000313" key="3">
    <source>
        <dbReference type="EMBL" id="AEH41784.1"/>
    </source>
</evidence>
<dbReference type="CDD" id="cd06587">
    <property type="entry name" value="VOC"/>
    <property type="match status" value="1"/>
</dbReference>
<dbReference type="EMBL" id="HQ542230">
    <property type="protein sequence ID" value="AEH41784.1"/>
    <property type="molecule type" value="Genomic_DNA"/>
</dbReference>
<reference evidence="3" key="3">
    <citation type="journal article" date="2011" name="Chem. Biol.">
        <title>Insights into the biosynthesis of hormaomycin, an exceptionally complex bacterial signaling metabolite.</title>
        <authorList>
            <person name="Hofer I."/>
            <person name="Crusemann M."/>
            <person name="Radzom M."/>
            <person name="Geers B."/>
            <person name="Flachshaar D."/>
            <person name="Cai X."/>
            <person name="Zeeck A."/>
            <person name="Piel J."/>
        </authorList>
    </citation>
    <scope>NUCLEOTIDE SEQUENCE</scope>
    <source>
        <strain evidence="3">W-384</strain>
    </source>
</reference>
<evidence type="ECO:0000256" key="1">
    <source>
        <dbReference type="SAM" id="MobiDB-lite"/>
    </source>
</evidence>
<reference evidence="3" key="1">
    <citation type="journal article" date="2008" name="ChemBioChem">
        <title>Use of a halogenase of hormaomycin biosynthesis for formation of new clorobiocin analogues with 5-chloropyrrole moieties.</title>
        <authorList>
            <person name="Heide L."/>
            <person name="Westrich L."/>
            <person name="Anderle C."/>
            <person name="Gust B."/>
            <person name="Kammerer B."/>
            <person name="Piel J."/>
        </authorList>
    </citation>
    <scope>NUCLEOTIDE SEQUENCE</scope>
    <source>
        <strain evidence="3">W-384</strain>
    </source>
</reference>
<name>F8S6V7_9ACTN</name>
<dbReference type="InterPro" id="IPR029068">
    <property type="entry name" value="Glyas_Bleomycin-R_OHBP_Dase"/>
</dbReference>
<dbReference type="Gene3D" id="3.10.180.10">
    <property type="entry name" value="2,3-Dihydroxybiphenyl 1,2-Dioxygenase, domain 1"/>
    <property type="match status" value="1"/>
</dbReference>
<dbReference type="InterPro" id="IPR037523">
    <property type="entry name" value="VOC_core"/>
</dbReference>
<sequence>MPENLVSPDTGVGPATAAAPGPAGRPRGPVPPAWHHLAVQTADLDASISWYEDFFDARTAWTLDTFSELTRRRLPGITRLAELTVGDLRFHLFTRGPEHSAPPPADTAQFQHVCLAVPSHEALKDWHDRWSHLYSSGRYRFARAEPATEIVIDPDGTCSFYAHDVNGVEFEFTYQPGGGDESAG</sequence>
<protein>
    <submittedName>
        <fullName evidence="3">HrmF</fullName>
    </submittedName>
</protein>
<evidence type="ECO:0000259" key="2">
    <source>
        <dbReference type="PROSITE" id="PS51819"/>
    </source>
</evidence>
<organism evidence="3">
    <name type="scientific">Streptomyces griseoflavus</name>
    <dbReference type="NCBI Taxonomy" id="35619"/>
    <lineage>
        <taxon>Bacteria</taxon>
        <taxon>Bacillati</taxon>
        <taxon>Actinomycetota</taxon>
        <taxon>Actinomycetes</taxon>
        <taxon>Kitasatosporales</taxon>
        <taxon>Streptomycetaceae</taxon>
        <taxon>Streptomyces</taxon>
    </lineage>
</organism>
<dbReference type="PROSITE" id="PS51819">
    <property type="entry name" value="VOC"/>
    <property type="match status" value="1"/>
</dbReference>
<accession>F8S6V7</accession>
<feature type="region of interest" description="Disordered" evidence="1">
    <location>
        <begin position="1"/>
        <end position="32"/>
    </location>
</feature>
<feature type="compositionally biased region" description="Low complexity" evidence="1">
    <location>
        <begin position="10"/>
        <end position="27"/>
    </location>
</feature>
<reference evidence="3" key="2">
    <citation type="submission" date="2010-11" db="EMBL/GenBank/DDBJ databases">
        <authorList>
            <person name="Hoefer I."/>
            <person name="Cruesemann M."/>
            <person name="Radzom M."/>
            <person name="Geers B."/>
            <person name="Flachshaar D."/>
            <person name="Cai X."/>
            <person name="Zeeck A."/>
            <person name="Piel J."/>
        </authorList>
    </citation>
    <scope>NUCLEOTIDE SEQUENCE</scope>
    <source>
        <strain evidence="3">W-384</strain>
    </source>
</reference>
<feature type="domain" description="VOC" evidence="2">
    <location>
        <begin position="33"/>
        <end position="175"/>
    </location>
</feature>
<dbReference type="InterPro" id="IPR004360">
    <property type="entry name" value="Glyas_Fos-R_dOase_dom"/>
</dbReference>
<proteinExistence type="predicted"/>
<dbReference type="Pfam" id="PF00903">
    <property type="entry name" value="Glyoxalase"/>
    <property type="match status" value="1"/>
</dbReference>